<evidence type="ECO:0000256" key="7">
    <source>
        <dbReference type="ARBA" id="ARBA00023136"/>
    </source>
</evidence>
<sequence>MPLLLKKLGTDPAASSTPFVATLVDVTGLLIYFSFAMLFLKGVLL</sequence>
<keyword evidence="3" id="KW-0813">Transport</keyword>
<evidence type="ECO:0000256" key="8">
    <source>
        <dbReference type="SAM" id="Phobius"/>
    </source>
</evidence>
<keyword evidence="6 8" id="KW-1133">Transmembrane helix</keyword>
<dbReference type="AlphaFoldDB" id="A0A4U1C3V3"/>
<dbReference type="Gene3D" id="1.10.357.20">
    <property type="entry name" value="SLC41 divalent cation transporters, integral membrane domain"/>
    <property type="match status" value="1"/>
</dbReference>
<keyword evidence="4 8" id="KW-0812">Transmembrane</keyword>
<dbReference type="PANTHER" id="PTHR41394:SF8">
    <property type="entry name" value="MAGNESIUM TRANSPORTER MGTE"/>
    <property type="match status" value="1"/>
</dbReference>
<dbReference type="PANTHER" id="PTHR41394">
    <property type="entry name" value="MAGNESIUM TRANSPORTER MGTE"/>
    <property type="match status" value="1"/>
</dbReference>
<comment type="subcellular location">
    <subcellularLocation>
        <location evidence="1">Membrane</location>
        <topology evidence="1">Multi-pass membrane protein</topology>
    </subcellularLocation>
</comment>
<comment type="caution">
    <text evidence="10">The sequence shown here is derived from an EMBL/GenBank/DDBJ whole genome shotgun (WGS) entry which is preliminary data.</text>
</comment>
<organism evidence="10 11">
    <name type="scientific">Pedobacter cryotolerans</name>
    <dbReference type="NCBI Taxonomy" id="2571270"/>
    <lineage>
        <taxon>Bacteria</taxon>
        <taxon>Pseudomonadati</taxon>
        <taxon>Bacteroidota</taxon>
        <taxon>Sphingobacteriia</taxon>
        <taxon>Sphingobacteriales</taxon>
        <taxon>Sphingobacteriaceae</taxon>
        <taxon>Pedobacter</taxon>
    </lineage>
</organism>
<dbReference type="EMBL" id="SWBO01000005">
    <property type="protein sequence ID" value="TKB99896.1"/>
    <property type="molecule type" value="Genomic_DNA"/>
</dbReference>
<feature type="transmembrane region" description="Helical" evidence="8">
    <location>
        <begin position="20"/>
        <end position="40"/>
    </location>
</feature>
<reference evidence="10 11" key="1">
    <citation type="submission" date="2019-04" db="EMBL/GenBank/DDBJ databases">
        <title>Pedobacter sp. AR-2-6 sp. nov., isolated from Arctic soil.</title>
        <authorList>
            <person name="Dahal R.H."/>
            <person name="Kim D.-U."/>
        </authorList>
    </citation>
    <scope>NUCLEOTIDE SEQUENCE [LARGE SCALE GENOMIC DNA]</scope>
    <source>
        <strain evidence="10 11">AR-2-6</strain>
    </source>
</reference>
<dbReference type="OrthoDB" id="9790355at2"/>
<name>A0A4U1C3V3_9SPHI</name>
<keyword evidence="7 8" id="KW-0472">Membrane</keyword>
<accession>A0A4U1C3V3</accession>
<dbReference type="InterPro" id="IPR006667">
    <property type="entry name" value="SLC41_membr_dom"/>
</dbReference>
<comment type="similarity">
    <text evidence="2">Belongs to the SLC41A transporter family.</text>
</comment>
<evidence type="ECO:0000256" key="1">
    <source>
        <dbReference type="ARBA" id="ARBA00004141"/>
    </source>
</evidence>
<keyword evidence="11" id="KW-1185">Reference proteome</keyword>
<evidence type="ECO:0000256" key="3">
    <source>
        <dbReference type="ARBA" id="ARBA00022448"/>
    </source>
</evidence>
<evidence type="ECO:0000256" key="4">
    <source>
        <dbReference type="ARBA" id="ARBA00022692"/>
    </source>
</evidence>
<evidence type="ECO:0000313" key="11">
    <source>
        <dbReference type="Proteomes" id="UP000310477"/>
    </source>
</evidence>
<keyword evidence="5" id="KW-0460">Magnesium</keyword>
<evidence type="ECO:0000313" key="10">
    <source>
        <dbReference type="EMBL" id="TKB99896.1"/>
    </source>
</evidence>
<dbReference type="InterPro" id="IPR036739">
    <property type="entry name" value="SLC41_membr_dom_sf"/>
</dbReference>
<feature type="domain" description="SLC41A/MgtE integral membrane" evidence="9">
    <location>
        <begin position="1"/>
        <end position="34"/>
    </location>
</feature>
<evidence type="ECO:0000256" key="2">
    <source>
        <dbReference type="ARBA" id="ARBA00009749"/>
    </source>
</evidence>
<evidence type="ECO:0000256" key="5">
    <source>
        <dbReference type="ARBA" id="ARBA00022842"/>
    </source>
</evidence>
<proteinExistence type="inferred from homology"/>
<dbReference type="SUPFAM" id="SSF161093">
    <property type="entry name" value="MgtE membrane domain-like"/>
    <property type="match status" value="1"/>
</dbReference>
<dbReference type="GO" id="GO:0008324">
    <property type="term" value="F:monoatomic cation transmembrane transporter activity"/>
    <property type="evidence" value="ECO:0007669"/>
    <property type="project" value="InterPro"/>
</dbReference>
<evidence type="ECO:0000259" key="9">
    <source>
        <dbReference type="Pfam" id="PF01769"/>
    </source>
</evidence>
<evidence type="ECO:0000256" key="6">
    <source>
        <dbReference type="ARBA" id="ARBA00022989"/>
    </source>
</evidence>
<gene>
    <name evidence="10" type="ORF">FA045_10655</name>
</gene>
<dbReference type="GO" id="GO:0016020">
    <property type="term" value="C:membrane"/>
    <property type="evidence" value="ECO:0007669"/>
    <property type="project" value="UniProtKB-SubCell"/>
</dbReference>
<dbReference type="Proteomes" id="UP000310477">
    <property type="component" value="Unassembled WGS sequence"/>
</dbReference>
<dbReference type="Pfam" id="PF01769">
    <property type="entry name" value="MgtE"/>
    <property type="match status" value="1"/>
</dbReference>
<protein>
    <recommendedName>
        <fullName evidence="9">SLC41A/MgtE integral membrane domain-containing protein</fullName>
    </recommendedName>
</protein>